<name>A0A6A4Q126_LUPAL</name>
<accession>A0A6A4Q126</accession>
<evidence type="ECO:0000256" key="2">
    <source>
        <dbReference type="ARBA" id="ARBA00008963"/>
    </source>
</evidence>
<dbReference type="PANTHER" id="PTHR33348">
    <property type="entry name" value="PRECURSOR OF CEP5"/>
    <property type="match status" value="1"/>
</dbReference>
<dbReference type="PANTHER" id="PTHR33348:SF34">
    <property type="entry name" value="ENCODED PEPTIDE-RELATED"/>
    <property type="match status" value="1"/>
</dbReference>
<evidence type="ECO:0000313" key="10">
    <source>
        <dbReference type="EMBL" id="KAE9607775.1"/>
    </source>
</evidence>
<evidence type="ECO:0000256" key="3">
    <source>
        <dbReference type="ARBA" id="ARBA00022523"/>
    </source>
</evidence>
<evidence type="ECO:0000256" key="6">
    <source>
        <dbReference type="ARBA" id="ARBA00022729"/>
    </source>
</evidence>
<keyword evidence="3" id="KW-0052">Apoplast</keyword>
<keyword evidence="6 9" id="KW-0732">Signal</keyword>
<comment type="subcellular location">
    <subcellularLocation>
        <location evidence="1">Secreted</location>
        <location evidence="1">Extracellular space</location>
        <location evidence="1">Apoplast</location>
    </subcellularLocation>
</comment>
<dbReference type="OrthoDB" id="1097392at2759"/>
<dbReference type="InterPro" id="IPR033250">
    <property type="entry name" value="CEP"/>
</dbReference>
<evidence type="ECO:0000313" key="11">
    <source>
        <dbReference type="Proteomes" id="UP000447434"/>
    </source>
</evidence>
<sequence length="88" mass="9688">MANFTYICFFFVLMFFSHELLHIEGRNLRQSIIQSQNAPSSTMDGTKSDFSTSRSQTNNGTRRLAGDASAFRPTTPGNSPGVGHSINN</sequence>
<evidence type="ECO:0000256" key="8">
    <source>
        <dbReference type="SAM" id="MobiDB-lite"/>
    </source>
</evidence>
<feature type="chain" id="PRO_5025334457" evidence="9">
    <location>
        <begin position="26"/>
        <end position="88"/>
    </location>
</feature>
<comment type="caution">
    <text evidence="10">The sequence shown here is derived from an EMBL/GenBank/DDBJ whole genome shotgun (WGS) entry which is preliminary data.</text>
</comment>
<keyword evidence="4" id="KW-0964">Secreted</keyword>
<gene>
    <name evidence="10" type="ORF">Lalb_Chr09g0333721</name>
</gene>
<evidence type="ECO:0000256" key="1">
    <source>
        <dbReference type="ARBA" id="ARBA00004271"/>
    </source>
</evidence>
<dbReference type="GO" id="GO:0048046">
    <property type="term" value="C:apoplast"/>
    <property type="evidence" value="ECO:0007669"/>
    <property type="project" value="UniProtKB-SubCell"/>
</dbReference>
<dbReference type="GO" id="GO:2000280">
    <property type="term" value="P:regulation of root development"/>
    <property type="evidence" value="ECO:0007669"/>
    <property type="project" value="TreeGrafter"/>
</dbReference>
<keyword evidence="11" id="KW-1185">Reference proteome</keyword>
<dbReference type="GO" id="GO:0005179">
    <property type="term" value="F:hormone activity"/>
    <property type="evidence" value="ECO:0007669"/>
    <property type="project" value="UniProtKB-KW"/>
</dbReference>
<dbReference type="GO" id="GO:1901371">
    <property type="term" value="P:regulation of leaf morphogenesis"/>
    <property type="evidence" value="ECO:0007669"/>
    <property type="project" value="TreeGrafter"/>
</dbReference>
<evidence type="ECO:0000256" key="5">
    <source>
        <dbReference type="ARBA" id="ARBA00022702"/>
    </source>
</evidence>
<dbReference type="GO" id="GO:0006995">
    <property type="term" value="P:cellular response to nitrogen starvation"/>
    <property type="evidence" value="ECO:0007669"/>
    <property type="project" value="UniProtKB-ARBA"/>
</dbReference>
<keyword evidence="5" id="KW-0372">Hormone</keyword>
<dbReference type="EMBL" id="WOCE01000009">
    <property type="protein sequence ID" value="KAE9607775.1"/>
    <property type="molecule type" value="Genomic_DNA"/>
</dbReference>
<comment type="similarity">
    <text evidence="2">Belongs to the C-terminally encoded plant signaling peptide (CEP) family.</text>
</comment>
<dbReference type="AlphaFoldDB" id="A0A6A4Q126"/>
<feature type="region of interest" description="Disordered" evidence="8">
    <location>
        <begin position="34"/>
        <end position="88"/>
    </location>
</feature>
<evidence type="ECO:0000256" key="4">
    <source>
        <dbReference type="ARBA" id="ARBA00022525"/>
    </source>
</evidence>
<feature type="compositionally biased region" description="Polar residues" evidence="8">
    <location>
        <begin position="34"/>
        <end position="61"/>
    </location>
</feature>
<feature type="signal peptide" evidence="9">
    <location>
        <begin position="1"/>
        <end position="25"/>
    </location>
</feature>
<evidence type="ECO:0000256" key="9">
    <source>
        <dbReference type="SAM" id="SignalP"/>
    </source>
</evidence>
<dbReference type="Proteomes" id="UP000447434">
    <property type="component" value="Chromosome 9"/>
</dbReference>
<evidence type="ECO:0000256" key="7">
    <source>
        <dbReference type="ARBA" id="ARBA00023278"/>
    </source>
</evidence>
<organism evidence="10 11">
    <name type="scientific">Lupinus albus</name>
    <name type="common">White lupine</name>
    <name type="synonym">Lupinus termis</name>
    <dbReference type="NCBI Taxonomy" id="3870"/>
    <lineage>
        <taxon>Eukaryota</taxon>
        <taxon>Viridiplantae</taxon>
        <taxon>Streptophyta</taxon>
        <taxon>Embryophyta</taxon>
        <taxon>Tracheophyta</taxon>
        <taxon>Spermatophyta</taxon>
        <taxon>Magnoliopsida</taxon>
        <taxon>eudicotyledons</taxon>
        <taxon>Gunneridae</taxon>
        <taxon>Pentapetalae</taxon>
        <taxon>rosids</taxon>
        <taxon>fabids</taxon>
        <taxon>Fabales</taxon>
        <taxon>Fabaceae</taxon>
        <taxon>Papilionoideae</taxon>
        <taxon>50 kb inversion clade</taxon>
        <taxon>genistoids sensu lato</taxon>
        <taxon>core genistoids</taxon>
        <taxon>Genisteae</taxon>
        <taxon>Lupinus</taxon>
    </lineage>
</organism>
<protein>
    <submittedName>
        <fullName evidence="10">Putative encoded peptide</fullName>
    </submittedName>
</protein>
<reference evidence="11" key="1">
    <citation type="journal article" date="2020" name="Nat. Commun.">
        <title>Genome sequence of the cluster root forming white lupin.</title>
        <authorList>
            <person name="Hufnagel B."/>
            <person name="Marques A."/>
            <person name="Soriano A."/>
            <person name="Marques L."/>
            <person name="Divol F."/>
            <person name="Doumas P."/>
            <person name="Sallet E."/>
            <person name="Mancinotti D."/>
            <person name="Carrere S."/>
            <person name="Marande W."/>
            <person name="Arribat S."/>
            <person name="Keller J."/>
            <person name="Huneau C."/>
            <person name="Blein T."/>
            <person name="Aime D."/>
            <person name="Laguerre M."/>
            <person name="Taylor J."/>
            <person name="Schubert V."/>
            <person name="Nelson M."/>
            <person name="Geu-Flores F."/>
            <person name="Crespi M."/>
            <person name="Gallardo-Guerrero K."/>
            <person name="Delaux P.-M."/>
            <person name="Salse J."/>
            <person name="Berges H."/>
            <person name="Guyot R."/>
            <person name="Gouzy J."/>
            <person name="Peret B."/>
        </authorList>
    </citation>
    <scope>NUCLEOTIDE SEQUENCE [LARGE SCALE GENOMIC DNA]</scope>
    <source>
        <strain evidence="11">cv. Amiga</strain>
    </source>
</reference>
<dbReference type="GO" id="GO:1902025">
    <property type="term" value="P:nitrate import"/>
    <property type="evidence" value="ECO:0007669"/>
    <property type="project" value="TreeGrafter"/>
</dbReference>
<dbReference type="GO" id="GO:0048364">
    <property type="term" value="P:root development"/>
    <property type="evidence" value="ECO:0007669"/>
    <property type="project" value="InterPro"/>
</dbReference>
<keyword evidence="7" id="KW-0379">Hydroxylation</keyword>
<proteinExistence type="inferred from homology"/>